<evidence type="ECO:0000256" key="1">
    <source>
        <dbReference type="ARBA" id="ARBA00004323"/>
    </source>
</evidence>
<dbReference type="PANTHER" id="PTHR11214:SF91">
    <property type="entry name" value="UDP-GLCNAC:BETAGAL BETA-1,3-N-ACETYLGLUCOSAMINYLTRANSFERASE 9"/>
    <property type="match status" value="1"/>
</dbReference>
<dbReference type="FunFam" id="3.90.550.50:FF:000020">
    <property type="entry name" value="Hexosyltransferase"/>
    <property type="match status" value="1"/>
</dbReference>
<name>A0A8J7TES2_ATRSP</name>
<comment type="caution">
    <text evidence="14">The sequence shown here is derived from an EMBL/GenBank/DDBJ whole genome shotgun (WGS) entry which is preliminary data.</text>
</comment>
<feature type="non-terminal residue" evidence="14">
    <location>
        <position position="1"/>
    </location>
</feature>
<keyword evidence="4" id="KW-0808">Transferase</keyword>
<feature type="non-terminal residue" evidence="14">
    <location>
        <position position="545"/>
    </location>
</feature>
<dbReference type="GO" id="GO:0006493">
    <property type="term" value="P:protein O-linked glycosylation"/>
    <property type="evidence" value="ECO:0007669"/>
    <property type="project" value="TreeGrafter"/>
</dbReference>
<proteinExistence type="inferred from homology"/>
<keyword evidence="8" id="KW-0333">Golgi apparatus</keyword>
<sequence length="545" mass="61311">MYELCKDDTAPRPKGKVTFQINDRPQRVIMWLNQNFLLPASIESPDVTFTALRAGGLLCIRMQPSGEGSTFRLESSSAGRAGPQLERAPAPAGFRSAALASGSGGRLGDQRPACQQEPCMTITKVRQNLCYKLSHLATMKVRLKGDVICTVFLLLLFGIVLYSQFDFTATWGIWHPAKTMPSSRALLGSLAEGQTAGRASPLLPDRLECQPAAEEERSTSPTGPVLLTRPPFDFQLYLRNKDCRDFQLLLNQPRKCSGDPFLLIAVKTLADEFDKRQVVRHTWGKEGVLGGAVVRTVFLLGVPKNRTALPLWERLLQYESRAFRDILLWDFADTFFNLTLKEIHFLKWVDAFCPNVKFIFKGDADVYVNVDNIVELLRDTEATQDVFIGDIIYHAQPIRSKASKYFIPEIIYGQGVYPAYAGGGGFVMSGFTARRLYRACKEVELFPIDDVFMGMCLLRIGLKPEPHRGFRTFGIVKPSAAPHLQVFDPCFYRDLMVVHSLTVPQIWLMWNLLHDPELQCSARVAPNGPFRWRRKMRTPRPGGST</sequence>
<dbReference type="PANTHER" id="PTHR11214">
    <property type="entry name" value="BETA-1,3-N-ACETYLGLUCOSAMINYLTRANSFERASE"/>
    <property type="match status" value="1"/>
</dbReference>
<protein>
    <recommendedName>
        <fullName evidence="10">UDP-GlcNAc:betaGal beta-1,3-N-acetylglucosaminyltransferase 9</fullName>
    </recommendedName>
</protein>
<keyword evidence="5 12" id="KW-0812">Transmembrane</keyword>
<dbReference type="Proteomes" id="UP000736164">
    <property type="component" value="Unassembled WGS sequence"/>
</dbReference>
<comment type="similarity">
    <text evidence="2">Belongs to the glycosyltransferase 31 family.</text>
</comment>
<dbReference type="InterPro" id="IPR002659">
    <property type="entry name" value="Glyco_trans_31"/>
</dbReference>
<comment type="subcellular location">
    <subcellularLocation>
        <location evidence="1">Golgi apparatus membrane</location>
        <topology evidence="1">Single-pass type II membrane protein</topology>
    </subcellularLocation>
</comment>
<evidence type="ECO:0000259" key="13">
    <source>
        <dbReference type="Pfam" id="PF23350"/>
    </source>
</evidence>
<evidence type="ECO:0000256" key="8">
    <source>
        <dbReference type="ARBA" id="ARBA00023034"/>
    </source>
</evidence>
<evidence type="ECO:0000313" key="14">
    <source>
        <dbReference type="EMBL" id="MBN3321052.1"/>
    </source>
</evidence>
<keyword evidence="6" id="KW-0735">Signal-anchor</keyword>
<dbReference type="GO" id="GO:0000139">
    <property type="term" value="C:Golgi membrane"/>
    <property type="evidence" value="ECO:0007669"/>
    <property type="project" value="UniProtKB-SubCell"/>
</dbReference>
<reference evidence="14" key="1">
    <citation type="journal article" date="2021" name="Cell">
        <title>Tracing the genetic footprints of vertebrate landing in non-teleost ray-finned fishes.</title>
        <authorList>
            <person name="Bi X."/>
            <person name="Wang K."/>
            <person name="Yang L."/>
            <person name="Pan H."/>
            <person name="Jiang H."/>
            <person name="Wei Q."/>
            <person name="Fang M."/>
            <person name="Yu H."/>
            <person name="Zhu C."/>
            <person name="Cai Y."/>
            <person name="He Y."/>
            <person name="Gan X."/>
            <person name="Zeng H."/>
            <person name="Yu D."/>
            <person name="Zhu Y."/>
            <person name="Jiang H."/>
            <person name="Qiu Q."/>
            <person name="Yang H."/>
            <person name="Zhang Y.E."/>
            <person name="Wang W."/>
            <person name="Zhu M."/>
            <person name="He S."/>
            <person name="Zhang G."/>
        </authorList>
    </citation>
    <scope>NUCLEOTIDE SEQUENCE</scope>
    <source>
        <strain evidence="14">Allg_001</strain>
    </source>
</reference>
<dbReference type="Pfam" id="PF01762">
    <property type="entry name" value="Galactosyl_T"/>
    <property type="match status" value="1"/>
</dbReference>
<keyword evidence="9 12" id="KW-0472">Membrane</keyword>
<evidence type="ECO:0000256" key="6">
    <source>
        <dbReference type="ARBA" id="ARBA00022968"/>
    </source>
</evidence>
<evidence type="ECO:0000256" key="7">
    <source>
        <dbReference type="ARBA" id="ARBA00022989"/>
    </source>
</evidence>
<dbReference type="GO" id="GO:0008194">
    <property type="term" value="F:UDP-glycosyltransferase activity"/>
    <property type="evidence" value="ECO:0007669"/>
    <property type="project" value="TreeGrafter"/>
</dbReference>
<dbReference type="Pfam" id="PF23350">
    <property type="entry name" value="BBS2_pf"/>
    <property type="match status" value="1"/>
</dbReference>
<dbReference type="GO" id="GO:0016758">
    <property type="term" value="F:hexosyltransferase activity"/>
    <property type="evidence" value="ECO:0007669"/>
    <property type="project" value="InterPro"/>
</dbReference>
<evidence type="ECO:0000256" key="11">
    <source>
        <dbReference type="SAM" id="MobiDB-lite"/>
    </source>
</evidence>
<feature type="domain" description="BBS2 platform" evidence="13">
    <location>
        <begin position="2"/>
        <end position="67"/>
    </location>
</feature>
<gene>
    <name evidence="14" type="primary">B3gnt9</name>
    <name evidence="14" type="ORF">GTO95_0009804</name>
</gene>
<keyword evidence="7 12" id="KW-1133">Transmembrane helix</keyword>
<organism evidence="14 15">
    <name type="scientific">Atractosteus spatula</name>
    <name type="common">Alligator gar</name>
    <name type="synonym">Lepisosteus spatula</name>
    <dbReference type="NCBI Taxonomy" id="7917"/>
    <lineage>
        <taxon>Eukaryota</taxon>
        <taxon>Metazoa</taxon>
        <taxon>Chordata</taxon>
        <taxon>Craniata</taxon>
        <taxon>Vertebrata</taxon>
        <taxon>Euteleostomi</taxon>
        <taxon>Actinopterygii</taxon>
        <taxon>Neopterygii</taxon>
        <taxon>Holostei</taxon>
        <taxon>Semionotiformes</taxon>
        <taxon>Lepisosteidae</taxon>
        <taxon>Atractosteus</taxon>
    </lineage>
</organism>
<evidence type="ECO:0000256" key="12">
    <source>
        <dbReference type="SAM" id="Phobius"/>
    </source>
</evidence>
<dbReference type="InterPro" id="IPR055379">
    <property type="entry name" value="BBS2_pf_dom"/>
</dbReference>
<keyword evidence="3" id="KW-0328">Glycosyltransferase</keyword>
<evidence type="ECO:0000313" key="15">
    <source>
        <dbReference type="Proteomes" id="UP000736164"/>
    </source>
</evidence>
<dbReference type="AlphaFoldDB" id="A0A8J7TES2"/>
<dbReference type="EMBL" id="JAAWVO010053459">
    <property type="protein sequence ID" value="MBN3321052.1"/>
    <property type="molecule type" value="Genomic_DNA"/>
</dbReference>
<evidence type="ECO:0000256" key="5">
    <source>
        <dbReference type="ARBA" id="ARBA00022692"/>
    </source>
</evidence>
<evidence type="ECO:0000256" key="2">
    <source>
        <dbReference type="ARBA" id="ARBA00008661"/>
    </source>
</evidence>
<dbReference type="GO" id="GO:0030311">
    <property type="term" value="P:poly-N-acetyllactosamine biosynthetic process"/>
    <property type="evidence" value="ECO:0007669"/>
    <property type="project" value="TreeGrafter"/>
</dbReference>
<dbReference type="Gene3D" id="3.90.550.50">
    <property type="match status" value="1"/>
</dbReference>
<feature type="region of interest" description="Disordered" evidence="11">
    <location>
        <begin position="70"/>
        <end position="92"/>
    </location>
</feature>
<feature type="transmembrane region" description="Helical" evidence="12">
    <location>
        <begin position="147"/>
        <end position="165"/>
    </location>
</feature>
<evidence type="ECO:0000256" key="3">
    <source>
        <dbReference type="ARBA" id="ARBA00022676"/>
    </source>
</evidence>
<evidence type="ECO:0000256" key="4">
    <source>
        <dbReference type="ARBA" id="ARBA00022679"/>
    </source>
</evidence>
<evidence type="ECO:0000256" key="9">
    <source>
        <dbReference type="ARBA" id="ARBA00023136"/>
    </source>
</evidence>
<keyword evidence="15" id="KW-1185">Reference proteome</keyword>
<accession>A0A8J7TES2</accession>
<evidence type="ECO:0000256" key="10">
    <source>
        <dbReference type="ARBA" id="ARBA00067696"/>
    </source>
</evidence>